<evidence type="ECO:0000256" key="8">
    <source>
        <dbReference type="RuleBase" id="RU363034"/>
    </source>
</evidence>
<dbReference type="OrthoDB" id="60866at2759"/>
<dbReference type="SMART" id="SM00020">
    <property type="entry name" value="Tryp_SPc"/>
    <property type="match status" value="1"/>
</dbReference>
<name>A0A8K0FWL9_IGNLU</name>
<evidence type="ECO:0000256" key="4">
    <source>
        <dbReference type="ARBA" id="ARBA00022670"/>
    </source>
</evidence>
<dbReference type="PROSITE" id="PS50240">
    <property type="entry name" value="TRYPSIN_DOM"/>
    <property type="match status" value="1"/>
</dbReference>
<dbReference type="AlphaFoldDB" id="A0A8K0FWL9"/>
<proteinExistence type="inferred from homology"/>
<sequence length="265" mass="29152">MAILVLPFAATIVGCFGLPQFNNAIQPSPYDDDIQTRIIGGSDAQESFFPYQVSIRFSVSHKHNCGGSILNPTVILTAAHCVHGFWPLDFYVVVGSYLLSNGGVAHAIRQLRAHELYNNFTFKNDIALIMLQSPIQYSINVSPIQLETRYIGYGLDVVLSGWGTTSYPGYFPNNLQYIHLQTISNTRCQRLFLTAPKTFPVFKTALCTLTQSGKGPCKGDSGGPLVYNGKQIGIVSWALPCALGYPDVYTRVSSYIEWIAANARV</sequence>
<comment type="similarity">
    <text evidence="2">Belongs to the peptidase S1 family.</text>
</comment>
<dbReference type="PANTHER" id="PTHR24276">
    <property type="entry name" value="POLYSERASE-RELATED"/>
    <property type="match status" value="1"/>
</dbReference>
<dbReference type="InterPro" id="IPR050430">
    <property type="entry name" value="Peptidase_S1"/>
</dbReference>
<evidence type="ECO:0000256" key="3">
    <source>
        <dbReference type="ARBA" id="ARBA00022525"/>
    </source>
</evidence>
<dbReference type="CDD" id="cd00190">
    <property type="entry name" value="Tryp_SPc"/>
    <property type="match status" value="1"/>
</dbReference>
<keyword evidence="7" id="KW-1015">Disulfide bond</keyword>
<comment type="caution">
    <text evidence="11">The sequence shown here is derived from an EMBL/GenBank/DDBJ whole genome shotgun (WGS) entry which is preliminary data.</text>
</comment>
<evidence type="ECO:0000313" key="11">
    <source>
        <dbReference type="EMBL" id="KAF2881835.1"/>
    </source>
</evidence>
<keyword evidence="3" id="KW-0964">Secreted</keyword>
<dbReference type="PROSITE" id="PS00134">
    <property type="entry name" value="TRYPSIN_HIS"/>
    <property type="match status" value="1"/>
</dbReference>
<dbReference type="SUPFAM" id="SSF50494">
    <property type="entry name" value="Trypsin-like serine proteases"/>
    <property type="match status" value="1"/>
</dbReference>
<feature type="signal peptide" evidence="9">
    <location>
        <begin position="1"/>
        <end position="17"/>
    </location>
</feature>
<organism evidence="11 12">
    <name type="scientific">Ignelater luminosus</name>
    <name type="common">Cucubano</name>
    <name type="synonym">Pyrophorus luminosus</name>
    <dbReference type="NCBI Taxonomy" id="2038154"/>
    <lineage>
        <taxon>Eukaryota</taxon>
        <taxon>Metazoa</taxon>
        <taxon>Ecdysozoa</taxon>
        <taxon>Arthropoda</taxon>
        <taxon>Hexapoda</taxon>
        <taxon>Insecta</taxon>
        <taxon>Pterygota</taxon>
        <taxon>Neoptera</taxon>
        <taxon>Endopterygota</taxon>
        <taxon>Coleoptera</taxon>
        <taxon>Polyphaga</taxon>
        <taxon>Elateriformia</taxon>
        <taxon>Elateroidea</taxon>
        <taxon>Elateridae</taxon>
        <taxon>Agrypninae</taxon>
        <taxon>Pyrophorini</taxon>
        <taxon>Ignelater</taxon>
    </lineage>
</organism>
<evidence type="ECO:0000259" key="10">
    <source>
        <dbReference type="PROSITE" id="PS50240"/>
    </source>
</evidence>
<dbReference type="PROSITE" id="PS00135">
    <property type="entry name" value="TRYPSIN_SER"/>
    <property type="match status" value="1"/>
</dbReference>
<dbReference type="InterPro" id="IPR009003">
    <property type="entry name" value="Peptidase_S1_PA"/>
</dbReference>
<accession>A0A8K0FWL9</accession>
<dbReference type="InterPro" id="IPR043504">
    <property type="entry name" value="Peptidase_S1_PA_chymotrypsin"/>
</dbReference>
<keyword evidence="12" id="KW-1185">Reference proteome</keyword>
<keyword evidence="6 8" id="KW-0720">Serine protease</keyword>
<dbReference type="GO" id="GO:0004252">
    <property type="term" value="F:serine-type endopeptidase activity"/>
    <property type="evidence" value="ECO:0007669"/>
    <property type="project" value="InterPro"/>
</dbReference>
<evidence type="ECO:0000256" key="1">
    <source>
        <dbReference type="ARBA" id="ARBA00004613"/>
    </source>
</evidence>
<dbReference type="InterPro" id="IPR001314">
    <property type="entry name" value="Peptidase_S1A"/>
</dbReference>
<evidence type="ECO:0000256" key="9">
    <source>
        <dbReference type="SAM" id="SignalP"/>
    </source>
</evidence>
<feature type="domain" description="Peptidase S1" evidence="10">
    <location>
        <begin position="38"/>
        <end position="264"/>
    </location>
</feature>
<dbReference type="GO" id="GO:0005576">
    <property type="term" value="C:extracellular region"/>
    <property type="evidence" value="ECO:0007669"/>
    <property type="project" value="UniProtKB-SubCell"/>
</dbReference>
<evidence type="ECO:0000256" key="5">
    <source>
        <dbReference type="ARBA" id="ARBA00022801"/>
    </source>
</evidence>
<dbReference type="InterPro" id="IPR001254">
    <property type="entry name" value="Trypsin_dom"/>
</dbReference>
<evidence type="ECO:0000256" key="7">
    <source>
        <dbReference type="ARBA" id="ARBA00023157"/>
    </source>
</evidence>
<reference evidence="11" key="1">
    <citation type="submission" date="2019-08" db="EMBL/GenBank/DDBJ databases">
        <title>The genome of the North American firefly Photinus pyralis.</title>
        <authorList>
            <consortium name="Photinus pyralis genome working group"/>
            <person name="Fallon T.R."/>
            <person name="Sander Lower S.E."/>
            <person name="Weng J.-K."/>
        </authorList>
    </citation>
    <scope>NUCLEOTIDE SEQUENCE</scope>
    <source>
        <strain evidence="11">TRF0915ILg1</strain>
        <tissue evidence="11">Whole body</tissue>
    </source>
</reference>
<keyword evidence="5 8" id="KW-0378">Hydrolase</keyword>
<protein>
    <recommendedName>
        <fullName evidence="10">Peptidase S1 domain-containing protein</fullName>
    </recommendedName>
</protein>
<dbReference type="FunFam" id="2.40.10.10:FF:000047">
    <property type="entry name" value="Trypsin eta"/>
    <property type="match status" value="1"/>
</dbReference>
<dbReference type="Gene3D" id="2.40.10.10">
    <property type="entry name" value="Trypsin-like serine proteases"/>
    <property type="match status" value="2"/>
</dbReference>
<keyword evidence="9" id="KW-0732">Signal</keyword>
<evidence type="ECO:0000256" key="6">
    <source>
        <dbReference type="ARBA" id="ARBA00022825"/>
    </source>
</evidence>
<feature type="chain" id="PRO_5035476766" description="Peptidase S1 domain-containing protein" evidence="9">
    <location>
        <begin position="18"/>
        <end position="265"/>
    </location>
</feature>
<evidence type="ECO:0000313" key="12">
    <source>
        <dbReference type="Proteomes" id="UP000801492"/>
    </source>
</evidence>
<evidence type="ECO:0000256" key="2">
    <source>
        <dbReference type="ARBA" id="ARBA00007664"/>
    </source>
</evidence>
<dbReference type="EMBL" id="VTPC01090694">
    <property type="protein sequence ID" value="KAF2881835.1"/>
    <property type="molecule type" value="Genomic_DNA"/>
</dbReference>
<dbReference type="PANTHER" id="PTHR24276:SF98">
    <property type="entry name" value="FI18310P1-RELATED"/>
    <property type="match status" value="1"/>
</dbReference>
<dbReference type="InterPro" id="IPR018114">
    <property type="entry name" value="TRYPSIN_HIS"/>
</dbReference>
<dbReference type="PRINTS" id="PR00722">
    <property type="entry name" value="CHYMOTRYPSIN"/>
</dbReference>
<gene>
    <name evidence="11" type="ORF">ILUMI_24336</name>
</gene>
<dbReference type="Proteomes" id="UP000801492">
    <property type="component" value="Unassembled WGS sequence"/>
</dbReference>
<keyword evidence="4 8" id="KW-0645">Protease</keyword>
<dbReference type="InterPro" id="IPR033116">
    <property type="entry name" value="TRYPSIN_SER"/>
</dbReference>
<comment type="subcellular location">
    <subcellularLocation>
        <location evidence="1">Secreted</location>
    </subcellularLocation>
</comment>
<dbReference type="Pfam" id="PF00089">
    <property type="entry name" value="Trypsin"/>
    <property type="match status" value="1"/>
</dbReference>
<dbReference type="GO" id="GO:0016485">
    <property type="term" value="P:protein processing"/>
    <property type="evidence" value="ECO:0007669"/>
    <property type="project" value="UniProtKB-ARBA"/>
</dbReference>